<evidence type="ECO:0008006" key="7">
    <source>
        <dbReference type="Google" id="ProtNLM"/>
    </source>
</evidence>
<dbReference type="Gene3D" id="3.40.50.1820">
    <property type="entry name" value="alpha/beta hydrolase"/>
    <property type="match status" value="1"/>
</dbReference>
<dbReference type="Pfam" id="PF02263">
    <property type="entry name" value="GBP"/>
    <property type="match status" value="2"/>
</dbReference>
<dbReference type="Proteomes" id="UP000002729">
    <property type="component" value="Unassembled WGS sequence"/>
</dbReference>
<dbReference type="GeneID" id="20227864"/>
<accession>F0XZ34</accession>
<keyword evidence="6" id="KW-1185">Reference proteome</keyword>
<dbReference type="SUPFAM" id="SSF53474">
    <property type="entry name" value="alpha/beta-Hydrolases"/>
    <property type="match status" value="1"/>
</dbReference>
<protein>
    <recommendedName>
        <fullName evidence="7">Guanylate-binding protein N-terminal domain-containing protein</fullName>
    </recommendedName>
</protein>
<proteinExistence type="predicted"/>
<dbReference type="eggNOG" id="KOG1552">
    <property type="taxonomic scope" value="Eukaryota"/>
</dbReference>
<evidence type="ECO:0000313" key="5">
    <source>
        <dbReference type="EMBL" id="EGB11870.1"/>
    </source>
</evidence>
<dbReference type="InterPro" id="IPR015894">
    <property type="entry name" value="Guanylate-bd_N"/>
</dbReference>
<dbReference type="InterPro" id="IPR052920">
    <property type="entry name" value="DNA-binding_regulatory"/>
</dbReference>
<evidence type="ECO:0000256" key="1">
    <source>
        <dbReference type="SAM" id="Coils"/>
    </source>
</evidence>
<evidence type="ECO:0000259" key="4">
    <source>
        <dbReference type="Pfam" id="PF12146"/>
    </source>
</evidence>
<dbReference type="KEGG" id="aaf:AURANDRAFT_70671"/>
<dbReference type="GO" id="GO:0005525">
    <property type="term" value="F:GTP binding"/>
    <property type="evidence" value="ECO:0007669"/>
    <property type="project" value="InterPro"/>
</dbReference>
<dbReference type="PANTHER" id="PTHR43358:SF4">
    <property type="entry name" value="ALPHA_BETA HYDROLASE FOLD-1 DOMAIN-CONTAINING PROTEIN"/>
    <property type="match status" value="1"/>
</dbReference>
<evidence type="ECO:0000256" key="2">
    <source>
        <dbReference type="SAM" id="MobiDB-lite"/>
    </source>
</evidence>
<feature type="domain" description="Serine aminopeptidase S33" evidence="4">
    <location>
        <begin position="814"/>
        <end position="916"/>
    </location>
</feature>
<name>F0XZ34_AURAN</name>
<dbReference type="InterPro" id="IPR029058">
    <property type="entry name" value="AB_hydrolase_fold"/>
</dbReference>
<dbReference type="PANTHER" id="PTHR43358">
    <property type="entry name" value="ALPHA/BETA-HYDROLASE"/>
    <property type="match status" value="1"/>
</dbReference>
<evidence type="ECO:0000259" key="3">
    <source>
        <dbReference type="Pfam" id="PF02263"/>
    </source>
</evidence>
<dbReference type="InterPro" id="IPR022742">
    <property type="entry name" value="Hydrolase_4"/>
</dbReference>
<dbReference type="InParanoid" id="F0XZ34"/>
<reference evidence="5 6" key="1">
    <citation type="journal article" date="2011" name="Proc. Natl. Acad. Sci. U.S.A.">
        <title>Niche of harmful alga Aureococcus anophagefferens revealed through ecogenomics.</title>
        <authorList>
            <person name="Gobler C.J."/>
            <person name="Berry D.L."/>
            <person name="Dyhrman S.T."/>
            <person name="Wilhelm S.W."/>
            <person name="Salamov A."/>
            <person name="Lobanov A.V."/>
            <person name="Zhang Y."/>
            <person name="Collier J.L."/>
            <person name="Wurch L.L."/>
            <person name="Kustka A.B."/>
            <person name="Dill B.D."/>
            <person name="Shah M."/>
            <person name="VerBerkmoes N.C."/>
            <person name="Kuo A."/>
            <person name="Terry A."/>
            <person name="Pangilinan J."/>
            <person name="Lindquist E.A."/>
            <person name="Lucas S."/>
            <person name="Paulsen I.T."/>
            <person name="Hattenrath-Lehmann T.K."/>
            <person name="Talmage S.C."/>
            <person name="Walker E.A."/>
            <person name="Koch F."/>
            <person name="Burson A.M."/>
            <person name="Marcoval M.A."/>
            <person name="Tang Y.Z."/>
            <person name="Lecleir G.R."/>
            <person name="Coyne K.J."/>
            <person name="Berg G.M."/>
            <person name="Bertrand E.M."/>
            <person name="Saito M.A."/>
            <person name="Gladyshev V.N."/>
            <person name="Grigoriev I.V."/>
        </authorList>
    </citation>
    <scope>NUCLEOTIDE SEQUENCE [LARGE SCALE GENOMIC DNA]</scope>
    <source>
        <strain evidence="6">CCMP 1984</strain>
    </source>
</reference>
<dbReference type="SUPFAM" id="SSF52540">
    <property type="entry name" value="P-loop containing nucleoside triphosphate hydrolases"/>
    <property type="match status" value="1"/>
</dbReference>
<feature type="compositionally biased region" description="Basic residues" evidence="2">
    <location>
        <begin position="649"/>
        <end position="659"/>
    </location>
</feature>
<feature type="region of interest" description="Disordered" evidence="2">
    <location>
        <begin position="647"/>
        <end position="719"/>
    </location>
</feature>
<dbReference type="InterPro" id="IPR027417">
    <property type="entry name" value="P-loop_NTPase"/>
</dbReference>
<organism evidence="6">
    <name type="scientific">Aureococcus anophagefferens</name>
    <name type="common">Harmful bloom alga</name>
    <dbReference type="NCBI Taxonomy" id="44056"/>
    <lineage>
        <taxon>Eukaryota</taxon>
        <taxon>Sar</taxon>
        <taxon>Stramenopiles</taxon>
        <taxon>Ochrophyta</taxon>
        <taxon>Pelagophyceae</taxon>
        <taxon>Pelagomonadales</taxon>
        <taxon>Pelagomonadaceae</taxon>
        <taxon>Aureococcus</taxon>
    </lineage>
</organism>
<dbReference type="Pfam" id="PF12146">
    <property type="entry name" value="Hydrolase_4"/>
    <property type="match status" value="1"/>
</dbReference>
<dbReference type="GO" id="GO:0003924">
    <property type="term" value="F:GTPase activity"/>
    <property type="evidence" value="ECO:0007669"/>
    <property type="project" value="InterPro"/>
</dbReference>
<evidence type="ECO:0000313" key="6">
    <source>
        <dbReference type="Proteomes" id="UP000002729"/>
    </source>
</evidence>
<sequence length="1115" mass="117058">MSTSWLSMKKDDLRVNPKATKFLSSLGDQPLHLVSVFGAARQGKSFLMNALSGMDGVFKVSNALEPCTQGIDVSTSTLSLEKFRAVGGGGAPAAGGGLLSWLPGWGPAAPPEAASGGDDLVGFCDAEGQGDRDVRYDARLVCPALLASRCVIFNWKDSLQKDRILNQLGVMVRAAEGVADSGSGPVFGHLHVVFRDWTFEDDDAAKVKASIFGLEAGGKRGAASPDAVQRDEIRRALEKAFASVDVHLFPPPVDNISQLVKKGGVRRDELAPAFVDRLDGLRSAIVRQLACRSDTALLRADAPASARRLGAVVPELAAALNADDCVLPRSAYAAIVDAEVSALAESLEADGLAAVDAFDDAPFFAGSSPDFVGLRGALDAIVDDAVRTLAAKVASEKALSPATRESLAPRLRAALGRAADAAAERSRSARAARAEAAAAGTRADALEGFLAVAASAFDEVLGGARAGASDAELRVALDAELGAAASAAMRAYVRADERARLFARDAAAARREADLRLDALRGKCDAAVARANADADRRLEARAAELRRLAAVEEAKRRAAEERRAEAEAAARAEAEAAARAKAAADAKARAAAEAKAKAAAEKKAAEARAAADAKAAKAKAAAEAKAAKAQAAADAKAAADAEAAAKAAKPKAPAKRKSVSSSAKKSSKKPKMTRDEAQAAARQAMAERAEQRINANRANPPAVAATAGPPKQKKKKPSKIAMVRMGYEQLVCTVVRPPRVSYGVEDLGMPCKRVNGAFVERVDFEVANDRGETLRCSRWAPNPATRRHILYLHSNSSCRLAVVRSPLLATAASLGATLVAFDFAGCGISDGDVVTLGIHERADVAKLIATIKARDPAAQIVLWGRSMGAASALLYCEAYDDPAVSALVLDSPFLFLSLKTLADDVVKRVAPKAPRCGVACLLCCLKRSVKSRTGGVDVMKVSCEPAARKATRPALFVSGVRDVLAPPKTHGEPLERAYAAPSKLLTFDGEHNSPRPRWIYEETRAFLLAAFAPDLEPLRRALEDAPAPAGADAPLVCIVCAALIFSSNMTRPCDDGASFEAPWDLVYCRARKTEMAALTRLRRICTARAQRTASFGNSRTACSMFSKPSAKSSE</sequence>
<dbReference type="Gene3D" id="3.40.50.300">
    <property type="entry name" value="P-loop containing nucleotide triphosphate hydrolases"/>
    <property type="match status" value="1"/>
</dbReference>
<gene>
    <name evidence="5" type="ORF">AURANDRAFT_70671</name>
</gene>
<feature type="domain" description="Guanylate-binding protein N-terminal" evidence="3">
    <location>
        <begin position="11"/>
        <end position="73"/>
    </location>
</feature>
<dbReference type="OrthoDB" id="2135133at2759"/>
<keyword evidence="1" id="KW-0175">Coiled coil</keyword>
<dbReference type="EMBL" id="GL833121">
    <property type="protein sequence ID" value="EGB11870.1"/>
    <property type="molecule type" value="Genomic_DNA"/>
</dbReference>
<dbReference type="AlphaFoldDB" id="F0XZ34"/>
<feature type="domain" description="Guanylate-binding protein N-terminal" evidence="3">
    <location>
        <begin position="123"/>
        <end position="287"/>
    </location>
</feature>
<dbReference type="RefSeq" id="XP_009032989.1">
    <property type="nucleotide sequence ID" value="XM_009034741.1"/>
</dbReference>
<feature type="compositionally biased region" description="Low complexity" evidence="2">
    <location>
        <begin position="693"/>
        <end position="711"/>
    </location>
</feature>
<feature type="coiled-coil region" evidence="1">
    <location>
        <begin position="542"/>
        <end position="631"/>
    </location>
</feature>